<proteinExistence type="predicted"/>
<keyword evidence="2" id="KW-1185">Reference proteome</keyword>
<accession>A0AAD1Y0Q0</accession>
<reference evidence="1" key="1">
    <citation type="submission" date="2023-07" db="EMBL/GenBank/DDBJ databases">
        <authorList>
            <consortium name="AG Swart"/>
            <person name="Singh M."/>
            <person name="Singh A."/>
            <person name="Seah K."/>
            <person name="Emmerich C."/>
        </authorList>
    </citation>
    <scope>NUCLEOTIDE SEQUENCE</scope>
    <source>
        <strain evidence="1">DP1</strain>
    </source>
</reference>
<protein>
    <submittedName>
        <fullName evidence="1">Uncharacterized protein</fullName>
    </submittedName>
</protein>
<gene>
    <name evidence="1" type="ORF">ECRASSUSDP1_LOCUS24004</name>
</gene>
<comment type="caution">
    <text evidence="1">The sequence shown here is derived from an EMBL/GenBank/DDBJ whole genome shotgun (WGS) entry which is preliminary data.</text>
</comment>
<evidence type="ECO:0000313" key="2">
    <source>
        <dbReference type="Proteomes" id="UP001295684"/>
    </source>
</evidence>
<name>A0AAD1Y0Q0_EUPCR</name>
<dbReference type="AlphaFoldDB" id="A0AAD1Y0Q0"/>
<organism evidence="1 2">
    <name type="scientific">Euplotes crassus</name>
    <dbReference type="NCBI Taxonomy" id="5936"/>
    <lineage>
        <taxon>Eukaryota</taxon>
        <taxon>Sar</taxon>
        <taxon>Alveolata</taxon>
        <taxon>Ciliophora</taxon>
        <taxon>Intramacronucleata</taxon>
        <taxon>Spirotrichea</taxon>
        <taxon>Hypotrichia</taxon>
        <taxon>Euplotida</taxon>
        <taxon>Euplotidae</taxon>
        <taxon>Moneuplotes</taxon>
    </lineage>
</organism>
<sequence length="107" mass="12644">MDEVLECSVNPQFSHLSCQTLVRTWLLLQDLWWNQGLLCEEFCRWCFLVLRYLSWLVGETRKPIEIGESFCEFSCWWTGGWRWGGFLDVCWLKEASGILGVNITYLP</sequence>
<dbReference type="EMBL" id="CAMPGE010024711">
    <property type="protein sequence ID" value="CAI2382529.1"/>
    <property type="molecule type" value="Genomic_DNA"/>
</dbReference>
<evidence type="ECO:0000313" key="1">
    <source>
        <dbReference type="EMBL" id="CAI2382529.1"/>
    </source>
</evidence>
<dbReference type="Proteomes" id="UP001295684">
    <property type="component" value="Unassembled WGS sequence"/>
</dbReference>